<dbReference type="EMBL" id="JAOVZW010000021">
    <property type="protein sequence ID" value="MCX8525612.1"/>
    <property type="molecule type" value="Genomic_DNA"/>
</dbReference>
<evidence type="ECO:0000313" key="1">
    <source>
        <dbReference type="EMBL" id="MCX8525612.1"/>
    </source>
</evidence>
<evidence type="ECO:0000313" key="2">
    <source>
        <dbReference type="Proteomes" id="UP001073122"/>
    </source>
</evidence>
<sequence length="170" mass="20124">MFKIEFTATKKLGVIDTEDTSVSEAIYSIYLGDDDDKHVTMTFGNYLIYLTRRWDISDIYNDIIYMLKDLNENKSEFRTSFLCVGFTLYWNFVRKENSITITPQWIEVGLEDRETNLFVENVREANFPITVDAEVFISEWNKLLKSIKDDLLKVGYTEDLENFEYLKELK</sequence>
<accession>A0ABT3XVE1</accession>
<dbReference type="RefSeq" id="WP_267266868.1">
    <property type="nucleotide sequence ID" value="NZ_JAOVZW010000021.1"/>
</dbReference>
<dbReference type="Proteomes" id="UP001073122">
    <property type="component" value="Unassembled WGS sequence"/>
</dbReference>
<name>A0ABT3XVE1_9FLAO</name>
<keyword evidence="2" id="KW-1185">Reference proteome</keyword>
<organism evidence="1 2">
    <name type="scientific">Chryseobacterium formosus</name>
    <dbReference type="NCBI Taxonomy" id="1537363"/>
    <lineage>
        <taxon>Bacteria</taxon>
        <taxon>Pseudomonadati</taxon>
        <taxon>Bacteroidota</taxon>
        <taxon>Flavobacteriia</taxon>
        <taxon>Flavobacteriales</taxon>
        <taxon>Weeksellaceae</taxon>
        <taxon>Chryseobacterium group</taxon>
        <taxon>Chryseobacterium</taxon>
    </lineage>
</organism>
<reference evidence="1" key="1">
    <citation type="submission" date="2022-10" db="EMBL/GenBank/DDBJ databases">
        <title>Chryseobacterium sp. nov., a novel bacterial species.</title>
        <authorList>
            <person name="Cao Y."/>
        </authorList>
    </citation>
    <scope>NUCLEOTIDE SEQUENCE</scope>
    <source>
        <strain evidence="1">CCTCC AB2015118</strain>
    </source>
</reference>
<gene>
    <name evidence="1" type="ORF">OF897_16990</name>
</gene>
<comment type="caution">
    <text evidence="1">The sequence shown here is derived from an EMBL/GenBank/DDBJ whole genome shotgun (WGS) entry which is preliminary data.</text>
</comment>
<protein>
    <submittedName>
        <fullName evidence="1">Uncharacterized protein</fullName>
    </submittedName>
</protein>
<proteinExistence type="predicted"/>